<evidence type="ECO:0000313" key="3">
    <source>
        <dbReference type="Proteomes" id="UP000298693"/>
    </source>
</evidence>
<proteinExistence type="predicted"/>
<dbReference type="EMBL" id="CP032345">
    <property type="protein sequence ID" value="QCO15370.1"/>
    <property type="molecule type" value="Genomic_DNA"/>
</dbReference>
<evidence type="ECO:0000256" key="1">
    <source>
        <dbReference type="SAM" id="MobiDB-lite"/>
    </source>
</evidence>
<gene>
    <name evidence="2" type="ORF">D3869_09120</name>
</gene>
<sequence>MAFTQQQGTGMASTTNADGTTGNGTTGNGTPVGGAGQGIELAGRLSEMGSRTSLMVIDAALRTASLAELDASGSAALAPFGEDAGFAGAAAEMQALARRMLQATQDFQAAICEPAD</sequence>
<dbReference type="RefSeq" id="WP_137139785.1">
    <property type="nucleotide sequence ID" value="NZ_CP032345.1"/>
</dbReference>
<dbReference type="AlphaFoldDB" id="A0A4D8R1T2"/>
<accession>A0A4D8R1T2</accession>
<reference evidence="2 3" key="1">
    <citation type="submission" date="2018-09" db="EMBL/GenBank/DDBJ databases">
        <title>Whole genome based analysis of evolution and adaptive divergence in Indian and Brazilian strains of Azospirillum brasilense.</title>
        <authorList>
            <person name="Singh C."/>
            <person name="Tripathi A.K."/>
        </authorList>
    </citation>
    <scope>NUCLEOTIDE SEQUENCE [LARGE SCALE GENOMIC DNA]</scope>
    <source>
        <strain evidence="2 3">MTCC4039</strain>
    </source>
</reference>
<feature type="compositionally biased region" description="Polar residues" evidence="1">
    <location>
        <begin position="1"/>
        <end position="11"/>
    </location>
</feature>
<feature type="region of interest" description="Disordered" evidence="1">
    <location>
        <begin position="1"/>
        <end position="38"/>
    </location>
</feature>
<name>A0A4D8R1T2_AZOBR</name>
<dbReference type="Proteomes" id="UP000298693">
    <property type="component" value="Chromosome"/>
</dbReference>
<organism evidence="2 3">
    <name type="scientific">Azospirillum brasilense</name>
    <dbReference type="NCBI Taxonomy" id="192"/>
    <lineage>
        <taxon>Bacteria</taxon>
        <taxon>Pseudomonadati</taxon>
        <taxon>Pseudomonadota</taxon>
        <taxon>Alphaproteobacteria</taxon>
        <taxon>Rhodospirillales</taxon>
        <taxon>Azospirillaceae</taxon>
        <taxon>Azospirillum</taxon>
    </lineage>
</organism>
<evidence type="ECO:0000313" key="2">
    <source>
        <dbReference type="EMBL" id="QCO15370.1"/>
    </source>
</evidence>
<feature type="compositionally biased region" description="Gly residues" evidence="1">
    <location>
        <begin position="21"/>
        <end position="37"/>
    </location>
</feature>
<protein>
    <submittedName>
        <fullName evidence="2">Uncharacterized protein</fullName>
    </submittedName>
</protein>